<dbReference type="AlphaFoldDB" id="A0AAV2NTK9"/>
<feature type="chain" id="PRO_5043954444" description="Secreted protein" evidence="1">
    <location>
        <begin position="31"/>
        <end position="111"/>
    </location>
</feature>
<feature type="signal peptide" evidence="1">
    <location>
        <begin position="1"/>
        <end position="30"/>
    </location>
</feature>
<evidence type="ECO:0000256" key="1">
    <source>
        <dbReference type="SAM" id="SignalP"/>
    </source>
</evidence>
<evidence type="ECO:0000313" key="3">
    <source>
        <dbReference type="Proteomes" id="UP001497644"/>
    </source>
</evidence>
<gene>
    <name evidence="2" type="ORF">LPLAT_LOCUS9257</name>
</gene>
<keyword evidence="3" id="KW-1185">Reference proteome</keyword>
<protein>
    <recommendedName>
        <fullName evidence="4">Secreted protein</fullName>
    </recommendedName>
</protein>
<dbReference type="Proteomes" id="UP001497644">
    <property type="component" value="Chromosome 4"/>
</dbReference>
<proteinExistence type="predicted"/>
<reference evidence="2" key="1">
    <citation type="submission" date="2024-04" db="EMBL/GenBank/DDBJ databases">
        <authorList>
            <consortium name="Molecular Ecology Group"/>
        </authorList>
    </citation>
    <scope>NUCLEOTIDE SEQUENCE</scope>
</reference>
<evidence type="ECO:0000313" key="2">
    <source>
        <dbReference type="EMBL" id="CAL1683552.1"/>
    </source>
</evidence>
<accession>A0AAV2NTK9</accession>
<organism evidence="2 3">
    <name type="scientific">Lasius platythorax</name>
    <dbReference type="NCBI Taxonomy" id="488582"/>
    <lineage>
        <taxon>Eukaryota</taxon>
        <taxon>Metazoa</taxon>
        <taxon>Ecdysozoa</taxon>
        <taxon>Arthropoda</taxon>
        <taxon>Hexapoda</taxon>
        <taxon>Insecta</taxon>
        <taxon>Pterygota</taxon>
        <taxon>Neoptera</taxon>
        <taxon>Endopterygota</taxon>
        <taxon>Hymenoptera</taxon>
        <taxon>Apocrita</taxon>
        <taxon>Aculeata</taxon>
        <taxon>Formicoidea</taxon>
        <taxon>Formicidae</taxon>
        <taxon>Formicinae</taxon>
        <taxon>Lasius</taxon>
        <taxon>Lasius</taxon>
    </lineage>
</organism>
<keyword evidence="1" id="KW-0732">Signal</keyword>
<evidence type="ECO:0008006" key="4">
    <source>
        <dbReference type="Google" id="ProtNLM"/>
    </source>
</evidence>
<dbReference type="EMBL" id="OZ034827">
    <property type="protein sequence ID" value="CAL1683552.1"/>
    <property type="molecule type" value="Genomic_DNA"/>
</dbReference>
<name>A0AAV2NTK9_9HYME</name>
<sequence>MVYNPMKLHRGISLLSLVMLFTLDSRETLTAYRGMFSSAQPRISFGLVENASLSSNSIRPGGRLSRRTRMFLLRTEAVLRARDSMHRNDAGAPFTLRDRGIRFGETAKAQS</sequence>